<comment type="caution">
    <text evidence="2">The sequence shown here is derived from an EMBL/GenBank/DDBJ whole genome shotgun (WGS) entry which is preliminary data.</text>
</comment>
<keyword evidence="1" id="KW-1133">Transmembrane helix</keyword>
<sequence>MTERERETIKLQANYANGLALVAAGAGGFAPMIALGSKLHPVWLIAGLSIFVAGMWLSSSLHKHAMQILQKLPN</sequence>
<keyword evidence="1" id="KW-0472">Membrane</keyword>
<proteinExistence type="predicted"/>
<dbReference type="Proteomes" id="UP001205906">
    <property type="component" value="Unassembled WGS sequence"/>
</dbReference>
<evidence type="ECO:0008006" key="4">
    <source>
        <dbReference type="Google" id="ProtNLM"/>
    </source>
</evidence>
<evidence type="ECO:0000256" key="1">
    <source>
        <dbReference type="SAM" id="Phobius"/>
    </source>
</evidence>
<feature type="transmembrane region" description="Helical" evidence="1">
    <location>
        <begin position="12"/>
        <end position="36"/>
    </location>
</feature>
<dbReference type="EMBL" id="JAMXQS010000006">
    <property type="protein sequence ID" value="MCO6050615.1"/>
    <property type="molecule type" value="Genomic_DNA"/>
</dbReference>
<evidence type="ECO:0000313" key="3">
    <source>
        <dbReference type="Proteomes" id="UP001205906"/>
    </source>
</evidence>
<protein>
    <recommendedName>
        <fullName evidence="4">Amino acid transporter</fullName>
    </recommendedName>
</protein>
<gene>
    <name evidence="2" type="ORF">NGM99_12560</name>
</gene>
<accession>A0ABT1C8V2</accession>
<evidence type="ECO:0000313" key="2">
    <source>
        <dbReference type="EMBL" id="MCO6050615.1"/>
    </source>
</evidence>
<name>A0ABT1C8V2_9HYPH</name>
<feature type="transmembrane region" description="Helical" evidence="1">
    <location>
        <begin position="42"/>
        <end position="61"/>
    </location>
</feature>
<keyword evidence="1" id="KW-0812">Transmembrane</keyword>
<reference evidence="2 3" key="1">
    <citation type="submission" date="2022-06" db="EMBL/GenBank/DDBJ databases">
        <title>Mesorhizobium sp. strain RP14 Genome sequencing and assembly.</title>
        <authorList>
            <person name="Kim I."/>
        </authorList>
    </citation>
    <scope>NUCLEOTIDE SEQUENCE [LARGE SCALE GENOMIC DNA]</scope>
    <source>
        <strain evidence="3">RP14(2022)</strain>
    </source>
</reference>
<keyword evidence="3" id="KW-1185">Reference proteome</keyword>
<dbReference type="RefSeq" id="WP_252819414.1">
    <property type="nucleotide sequence ID" value="NZ_JAMXQS010000006.1"/>
</dbReference>
<organism evidence="2 3">
    <name type="scientific">Mesorhizobium liriopis</name>
    <dbReference type="NCBI Taxonomy" id="2953882"/>
    <lineage>
        <taxon>Bacteria</taxon>
        <taxon>Pseudomonadati</taxon>
        <taxon>Pseudomonadota</taxon>
        <taxon>Alphaproteobacteria</taxon>
        <taxon>Hyphomicrobiales</taxon>
        <taxon>Phyllobacteriaceae</taxon>
        <taxon>Mesorhizobium</taxon>
    </lineage>
</organism>